<evidence type="ECO:0008006" key="3">
    <source>
        <dbReference type="Google" id="ProtNLM"/>
    </source>
</evidence>
<dbReference type="EMBL" id="CP002304">
    <property type="protein sequence ID" value="ADQ15724.1"/>
    <property type="molecule type" value="Genomic_DNA"/>
</dbReference>
<dbReference type="InterPro" id="IPR038624">
    <property type="entry name" value="YedD-like_sf"/>
</dbReference>
<dbReference type="AlphaFoldDB" id="E4RKY3"/>
<reference evidence="1 2" key="2">
    <citation type="journal article" date="2011" name="J. Bacteriol.">
        <title>Complete Genome Sequence of the Haloalkaliphilic, Hydrogen Producing Halanaerobium hydrogenoformans.</title>
        <authorList>
            <person name="Brown S.D."/>
            <person name="Begemann M.B."/>
            <person name="Mormile M.R."/>
            <person name="Wall J.D."/>
            <person name="Han C.S."/>
            <person name="Goodwin L.A."/>
            <person name="Pitluck S."/>
            <person name="Land M.L."/>
            <person name="Hauser L.J."/>
            <person name="Elias D.A."/>
        </authorList>
    </citation>
    <scope>NUCLEOTIDE SEQUENCE [LARGE SCALE GENOMIC DNA]</scope>
    <source>
        <strain evidence="2">sapolanicus</strain>
    </source>
</reference>
<sequence>MHHYPTKKDRGYWKNILEQRSETLPEHLLSRAIKKDGQKIYCRWYNNVIKENGSIKEVISIAIDLKNYSRKEMEFDILQKAINEK</sequence>
<dbReference type="KEGG" id="has:Halsa_2318"/>
<dbReference type="HOGENOM" id="CLU_2508117_0_0_9"/>
<dbReference type="Gene3D" id="2.40.128.500">
    <property type="entry name" value="YedD-like protein"/>
    <property type="match status" value="1"/>
</dbReference>
<gene>
    <name evidence="1" type="ordered locus">Halsa_2318</name>
</gene>
<accession>E4RKY3</accession>
<evidence type="ECO:0000313" key="1">
    <source>
        <dbReference type="EMBL" id="ADQ15724.1"/>
    </source>
</evidence>
<protein>
    <recommendedName>
        <fullName evidence="3">PAC domain-containing protein</fullName>
    </recommendedName>
</protein>
<dbReference type="Proteomes" id="UP000007434">
    <property type="component" value="Chromosome"/>
</dbReference>
<evidence type="ECO:0000313" key="2">
    <source>
        <dbReference type="Proteomes" id="UP000007434"/>
    </source>
</evidence>
<keyword evidence="2" id="KW-1185">Reference proteome</keyword>
<proteinExistence type="predicted"/>
<organism evidence="1 2">
    <name type="scientific">Halanaerobium hydrogeniformans</name>
    <name type="common">Halanaerobium sp. (strain sapolanicus)</name>
    <dbReference type="NCBI Taxonomy" id="656519"/>
    <lineage>
        <taxon>Bacteria</taxon>
        <taxon>Bacillati</taxon>
        <taxon>Bacillota</taxon>
        <taxon>Clostridia</taxon>
        <taxon>Halanaerobiales</taxon>
        <taxon>Halanaerobiaceae</taxon>
        <taxon>Halanaerobium</taxon>
    </lineage>
</organism>
<name>E4RKY3_HALHG</name>
<reference evidence="1 2" key="1">
    <citation type="submission" date="2010-11" db="EMBL/GenBank/DDBJ databases">
        <title>Complete sequence of Halanaerobium sp. sapolanicus.</title>
        <authorList>
            <consortium name="US DOE Joint Genome Institute"/>
            <person name="Lucas S."/>
            <person name="Copeland A."/>
            <person name="Lapidus A."/>
            <person name="Cheng J.-F."/>
            <person name="Bruce D."/>
            <person name="Goodwin L."/>
            <person name="Pitluck S."/>
            <person name="Davenport K."/>
            <person name="Detter J.C."/>
            <person name="Han C."/>
            <person name="Tapia R."/>
            <person name="Land M."/>
            <person name="Hauser L."/>
            <person name="Jeffries C."/>
            <person name="Kyrpides N."/>
            <person name="Ivanova N."/>
            <person name="Mikhailova N."/>
            <person name="Begemann M.B."/>
            <person name="Mormile M.R."/>
            <person name="Wall J.D."/>
            <person name="Elias D.A."/>
            <person name="Woyke T."/>
        </authorList>
    </citation>
    <scope>NUCLEOTIDE SEQUENCE [LARGE SCALE GENOMIC DNA]</scope>
    <source>
        <strain evidence="2">sapolanicus</strain>
    </source>
</reference>